<name>W7TKH8_9STRA</name>
<dbReference type="OrthoDB" id="10362043at2759"/>
<keyword evidence="3" id="KW-1185">Reference proteome</keyword>
<feature type="compositionally biased region" description="Polar residues" evidence="1">
    <location>
        <begin position="151"/>
        <end position="161"/>
    </location>
</feature>
<evidence type="ECO:0000313" key="3">
    <source>
        <dbReference type="Proteomes" id="UP000019335"/>
    </source>
</evidence>
<dbReference type="Proteomes" id="UP000019335">
    <property type="component" value="Chromosome 6"/>
</dbReference>
<dbReference type="InterPro" id="IPR011989">
    <property type="entry name" value="ARM-like"/>
</dbReference>
<feature type="compositionally biased region" description="Low complexity" evidence="1">
    <location>
        <begin position="229"/>
        <end position="240"/>
    </location>
</feature>
<feature type="compositionally biased region" description="Polar residues" evidence="1">
    <location>
        <begin position="400"/>
        <end position="411"/>
    </location>
</feature>
<feature type="compositionally biased region" description="Basic and acidic residues" evidence="1">
    <location>
        <begin position="319"/>
        <end position="334"/>
    </location>
</feature>
<organism evidence="2 3">
    <name type="scientific">Nannochloropsis gaditana</name>
    <dbReference type="NCBI Taxonomy" id="72520"/>
    <lineage>
        <taxon>Eukaryota</taxon>
        <taxon>Sar</taxon>
        <taxon>Stramenopiles</taxon>
        <taxon>Ochrophyta</taxon>
        <taxon>Eustigmatophyceae</taxon>
        <taxon>Eustigmatales</taxon>
        <taxon>Monodopsidaceae</taxon>
        <taxon>Nannochloropsis</taxon>
    </lineage>
</organism>
<dbReference type="GO" id="GO:0000159">
    <property type="term" value="C:protein phosphatase type 2A complex"/>
    <property type="evidence" value="ECO:0007669"/>
    <property type="project" value="InterPro"/>
</dbReference>
<feature type="region of interest" description="Disordered" evidence="1">
    <location>
        <begin position="151"/>
        <end position="366"/>
    </location>
</feature>
<proteinExistence type="predicted"/>
<feature type="region of interest" description="Disordered" evidence="1">
    <location>
        <begin position="751"/>
        <end position="771"/>
    </location>
</feature>
<sequence>MTEAKANSIFPPPHGEDNKAVDDHVGKEEGCDNPVLEQRCTEAGVGLASIGVPPRRVGNPSGRDLKRIKIVSPPGGADAATASDSVAATSTSMTWTAMAIAATAAGTADGISVGQEEDTEELLPQEEEMSDLEDPASTNLHRLASVLLNQHLQSPSRSTSPVIGGSPLSSPPLLLSPSEIDHARLLFSAGDTGADVDEDDEKDEKEREDNVGGEKGGRDAGIGSKGLELVVRLLRLGGPPASRPPPPLSPSPSSPPPKNPAHQDSLSLIMPSPNDSSGGSGLSPIPRVSVEGPEDAFRPVRSPRGSGAGNILPESPHSLLRDGERAQRAPGRDLQEDEGEEDGEAMEEEDLEEGEGEEAAMTKMPLPFAPSVAGLLVAQQHPQSHHHHRIGNVRTINSAHSRNVSSESSVQGLPRPTSHHNGRKHKSKPPLPPVPRAPMELLWGGPGADAVDPAGLPSLGASVPPLPARSAKVRSRGPPNELADVTAVARLVVALRYEDPKQASPRMSTLVAAFRSSPDFRLPMIQAITQASHDRIVELGAVSRELMAMEKDLKGAMHRDHGVGLAELLSNLVVCIREEMGLRSPELLTDEEEEEEGAGLGSGGMEAGGTSEEDQAGLAKAVEGNVDEVDPEILAATAWKTCQEGPHKAQEEGGGIAGGEFPECGPEESSVPLVGLGQGAKAAGRDGSEDRGEQWRGLEAGVGPVRAQGGTPPSVFPASALPCPSEAQLEVPVHGDGDAEEAGRCNVFPVALRPGPQGPARTKPLDSSSLGAPESALSPAIRWEHGVLLLQESLMALGMFLRAHSRRRGSSANALDKAEMEHIRDAVTEMIAAYPPTALRIVHLILRAWPCGHSAREMGFLQLLGVVLTVAPPLFRLDPRTNVLRRAVARLTRCLESSHAGVAEEALVVCSQPRVISSFSGAGALGGDGGAPGGLQGRVHEALVRSSEGHWSAEVRQEARRLRDLLAVMKTGSDAEDSLDGIGGVAGIPVALRMTEGGICGFCLRQRIDANQLWIAVHTRLSVMKKGEHDEHEEVERDTGPSLAERVWPKSLHGRKSHGLHPIICSLLNHWRCKSSSVHSGI</sequence>
<feature type="compositionally biased region" description="Gly residues" evidence="1">
    <location>
        <begin position="598"/>
        <end position="607"/>
    </location>
</feature>
<gene>
    <name evidence="2" type="ORF">Naga_100015g72</name>
</gene>
<feature type="compositionally biased region" description="Acidic residues" evidence="1">
    <location>
        <begin position="335"/>
        <end position="358"/>
    </location>
</feature>
<dbReference type="GO" id="GO:0007165">
    <property type="term" value="P:signal transduction"/>
    <property type="evidence" value="ECO:0007669"/>
    <property type="project" value="InterPro"/>
</dbReference>
<dbReference type="AlphaFoldDB" id="W7TKH8"/>
<feature type="compositionally biased region" description="Basic and acidic residues" evidence="1">
    <location>
        <begin position="204"/>
        <end position="218"/>
    </location>
</feature>
<feature type="compositionally biased region" description="Acidic residues" evidence="1">
    <location>
        <begin position="588"/>
        <end position="597"/>
    </location>
</feature>
<feature type="region of interest" description="Disordered" evidence="1">
    <location>
        <begin position="400"/>
        <end position="438"/>
    </location>
</feature>
<feature type="compositionally biased region" description="Acidic residues" evidence="1">
    <location>
        <begin position="115"/>
        <end position="134"/>
    </location>
</feature>
<dbReference type="InterPro" id="IPR016024">
    <property type="entry name" value="ARM-type_fold"/>
</dbReference>
<dbReference type="Pfam" id="PF01603">
    <property type="entry name" value="B56"/>
    <property type="match status" value="1"/>
</dbReference>
<reference evidence="2 3" key="1">
    <citation type="journal article" date="2014" name="Mol. Plant">
        <title>Chromosome Scale Genome Assembly and Transcriptome Profiling of Nannochloropsis gaditana in Nitrogen Depletion.</title>
        <authorList>
            <person name="Corteggiani Carpinelli E."/>
            <person name="Telatin A."/>
            <person name="Vitulo N."/>
            <person name="Forcato C."/>
            <person name="D'Angelo M."/>
            <person name="Schiavon R."/>
            <person name="Vezzi A."/>
            <person name="Giacometti G.M."/>
            <person name="Morosinotto T."/>
            <person name="Valle G."/>
        </authorList>
    </citation>
    <scope>NUCLEOTIDE SEQUENCE [LARGE SCALE GENOMIC DNA]</scope>
    <source>
        <strain evidence="2 3">B-31</strain>
    </source>
</reference>
<accession>W7TKH8</accession>
<evidence type="ECO:0000256" key="1">
    <source>
        <dbReference type="SAM" id="MobiDB-lite"/>
    </source>
</evidence>
<dbReference type="Gene3D" id="1.25.10.10">
    <property type="entry name" value="Leucine-rich Repeat Variant"/>
    <property type="match status" value="1"/>
</dbReference>
<evidence type="ECO:0000313" key="2">
    <source>
        <dbReference type="EMBL" id="EWM27585.1"/>
    </source>
</evidence>
<dbReference type="InterPro" id="IPR002554">
    <property type="entry name" value="PP2A_B56"/>
</dbReference>
<dbReference type="SUPFAM" id="SSF48371">
    <property type="entry name" value="ARM repeat"/>
    <property type="match status" value="1"/>
</dbReference>
<dbReference type="GO" id="GO:0019888">
    <property type="term" value="F:protein phosphatase regulator activity"/>
    <property type="evidence" value="ECO:0007669"/>
    <property type="project" value="InterPro"/>
</dbReference>
<feature type="region of interest" description="Disordered" evidence="1">
    <location>
        <begin position="585"/>
        <end position="617"/>
    </location>
</feature>
<feature type="compositionally biased region" description="Acidic residues" evidence="1">
    <location>
        <begin position="194"/>
        <end position="203"/>
    </location>
</feature>
<feature type="compositionally biased region" description="Basic residues" evidence="1">
    <location>
        <begin position="417"/>
        <end position="428"/>
    </location>
</feature>
<feature type="region of interest" description="Disordered" evidence="1">
    <location>
        <begin position="644"/>
        <end position="668"/>
    </location>
</feature>
<feature type="compositionally biased region" description="Low complexity" evidence="1">
    <location>
        <begin position="166"/>
        <end position="178"/>
    </location>
</feature>
<feature type="compositionally biased region" description="Pro residues" evidence="1">
    <location>
        <begin position="241"/>
        <end position="259"/>
    </location>
</feature>
<protein>
    <submittedName>
        <fullName evidence="2">Uncharacterized protein</fullName>
    </submittedName>
</protein>
<feature type="region of interest" description="Disordered" evidence="1">
    <location>
        <begin position="115"/>
        <end position="136"/>
    </location>
</feature>
<comment type="caution">
    <text evidence="2">The sequence shown here is derived from an EMBL/GenBank/DDBJ whole genome shotgun (WGS) entry which is preliminary data.</text>
</comment>
<dbReference type="EMBL" id="AZIL01000430">
    <property type="protein sequence ID" value="EWM27585.1"/>
    <property type="molecule type" value="Genomic_DNA"/>
</dbReference>